<protein>
    <submittedName>
        <fullName evidence="1">Uncharacterized protein</fullName>
    </submittedName>
</protein>
<keyword evidence="2" id="KW-1185">Reference proteome</keyword>
<organism evidence="1 2">
    <name type="scientific">Silurus meridionalis</name>
    <name type="common">Southern catfish</name>
    <name type="synonym">Silurus soldatovi meridionalis</name>
    <dbReference type="NCBI Taxonomy" id="175797"/>
    <lineage>
        <taxon>Eukaryota</taxon>
        <taxon>Metazoa</taxon>
        <taxon>Chordata</taxon>
        <taxon>Craniata</taxon>
        <taxon>Vertebrata</taxon>
        <taxon>Euteleostomi</taxon>
        <taxon>Actinopterygii</taxon>
        <taxon>Neopterygii</taxon>
        <taxon>Teleostei</taxon>
        <taxon>Ostariophysi</taxon>
        <taxon>Siluriformes</taxon>
        <taxon>Siluridae</taxon>
        <taxon>Silurus</taxon>
    </lineage>
</organism>
<accession>A0A8T0BNU5</accession>
<sequence length="203" mass="22684">MLFYRELQSGIYCTGQRLLKIDLILLQLSHGLRSAANLERLVGCVVPPGSASHSGVCFKGHTIPVEVHGSSADEEYNEKQDGPGPEYVLFTDSDYNKHEWDIVAKKLLKRLSNSRSPMKAKRTPLKIEISTKNLLLLWQVTMMLIPVHQQSIFHHLQDQAPHIEHSLAVFTSLPLLFSSGSAAPKKLVPISEGLFHILKFPAL</sequence>
<proteinExistence type="predicted"/>
<evidence type="ECO:0000313" key="1">
    <source>
        <dbReference type="EMBL" id="KAF7709021.1"/>
    </source>
</evidence>
<name>A0A8T0BNU5_SILME</name>
<dbReference type="Proteomes" id="UP000606274">
    <property type="component" value="Unassembled WGS sequence"/>
</dbReference>
<reference evidence="1" key="1">
    <citation type="submission" date="2020-08" db="EMBL/GenBank/DDBJ databases">
        <title>Chromosome-level assembly of Southern catfish (Silurus meridionalis) provides insights into visual adaptation to the nocturnal and benthic lifestyles.</title>
        <authorList>
            <person name="Zhang Y."/>
            <person name="Wang D."/>
            <person name="Peng Z."/>
        </authorList>
    </citation>
    <scope>NUCLEOTIDE SEQUENCE</scope>
    <source>
        <strain evidence="1">SWU-2019-XX</strain>
        <tissue evidence="1">Muscle</tissue>
    </source>
</reference>
<gene>
    <name evidence="1" type="ORF">HF521_018078</name>
</gene>
<comment type="caution">
    <text evidence="1">The sequence shown here is derived from an EMBL/GenBank/DDBJ whole genome shotgun (WGS) entry which is preliminary data.</text>
</comment>
<dbReference type="EMBL" id="JABFDY010000004">
    <property type="protein sequence ID" value="KAF7709021.1"/>
    <property type="molecule type" value="Genomic_DNA"/>
</dbReference>
<evidence type="ECO:0000313" key="2">
    <source>
        <dbReference type="Proteomes" id="UP000606274"/>
    </source>
</evidence>
<dbReference type="AlphaFoldDB" id="A0A8T0BNU5"/>